<accession>A0A7X0JGU6</accession>
<gene>
    <name evidence="5" type="ORF">F4695_000334</name>
</gene>
<dbReference type="PROSITE" id="PS51063">
    <property type="entry name" value="HTH_CRP_2"/>
    <property type="match status" value="1"/>
</dbReference>
<dbReference type="GO" id="GO:0003677">
    <property type="term" value="F:DNA binding"/>
    <property type="evidence" value="ECO:0007669"/>
    <property type="project" value="UniProtKB-KW"/>
</dbReference>
<dbReference type="Proteomes" id="UP000585437">
    <property type="component" value="Unassembled WGS sequence"/>
</dbReference>
<proteinExistence type="predicted"/>
<dbReference type="SUPFAM" id="SSF46785">
    <property type="entry name" value="Winged helix' DNA-binding domain"/>
    <property type="match status" value="1"/>
</dbReference>
<dbReference type="Gene3D" id="2.60.120.10">
    <property type="entry name" value="Jelly Rolls"/>
    <property type="match status" value="1"/>
</dbReference>
<dbReference type="InterPro" id="IPR012318">
    <property type="entry name" value="HTH_CRP"/>
</dbReference>
<sequence length="234" mass="26184">MRSPNTLLSLLSEDDYSHAERCMEELELPQGMLLSGPDEVDRYCYFPYSGIGSTVAISARGKRSEIGLFGREGMSPASAILGSDRNPYKVIMQVPGHGARIEVGQLVDLIWSRPEIRRVFFRWAHVSSVQVALTALTNATQTIEQRLARWILMCHDRTGSDEVNLTHEFLAIMLAVRRPSVTTSLHVLEGRQMIHSYRGTIVVRDRPALEKLAADCYGGGEVEYQRVMEMSASV</sequence>
<dbReference type="InterPro" id="IPR036390">
    <property type="entry name" value="WH_DNA-bd_sf"/>
</dbReference>
<keyword evidence="3" id="KW-0804">Transcription</keyword>
<keyword evidence="1" id="KW-0805">Transcription regulation</keyword>
<evidence type="ECO:0000313" key="5">
    <source>
        <dbReference type="EMBL" id="MBB6507015.1"/>
    </source>
</evidence>
<keyword evidence="2" id="KW-0238">DNA-binding</keyword>
<protein>
    <submittedName>
        <fullName evidence="5">CRP-like cAMP-binding protein</fullName>
    </submittedName>
</protein>
<dbReference type="AlphaFoldDB" id="A0A7X0JGU6"/>
<evidence type="ECO:0000256" key="2">
    <source>
        <dbReference type="ARBA" id="ARBA00023125"/>
    </source>
</evidence>
<evidence type="ECO:0000256" key="3">
    <source>
        <dbReference type="ARBA" id="ARBA00023163"/>
    </source>
</evidence>
<organism evidence="5 6">
    <name type="scientific">Rhizobium soli</name>
    <dbReference type="NCBI Taxonomy" id="424798"/>
    <lineage>
        <taxon>Bacteria</taxon>
        <taxon>Pseudomonadati</taxon>
        <taxon>Pseudomonadota</taxon>
        <taxon>Alphaproteobacteria</taxon>
        <taxon>Hyphomicrobiales</taxon>
        <taxon>Rhizobiaceae</taxon>
        <taxon>Rhizobium/Agrobacterium group</taxon>
        <taxon>Rhizobium</taxon>
    </lineage>
</organism>
<comment type="caution">
    <text evidence="5">The sequence shown here is derived from an EMBL/GenBank/DDBJ whole genome shotgun (WGS) entry which is preliminary data.</text>
</comment>
<name>A0A7X0JGU6_9HYPH</name>
<dbReference type="InterPro" id="IPR018490">
    <property type="entry name" value="cNMP-bd_dom_sf"/>
</dbReference>
<dbReference type="EMBL" id="JACHBU010000001">
    <property type="protein sequence ID" value="MBB6507015.1"/>
    <property type="molecule type" value="Genomic_DNA"/>
</dbReference>
<feature type="domain" description="HTH crp-type" evidence="4">
    <location>
        <begin position="141"/>
        <end position="207"/>
    </location>
</feature>
<dbReference type="RefSeq" id="WP_184653481.1">
    <property type="nucleotide sequence ID" value="NZ_JACHBU010000001.1"/>
</dbReference>
<dbReference type="GO" id="GO:0006355">
    <property type="term" value="P:regulation of DNA-templated transcription"/>
    <property type="evidence" value="ECO:0007669"/>
    <property type="project" value="InterPro"/>
</dbReference>
<dbReference type="Pfam" id="PF13545">
    <property type="entry name" value="HTH_Crp_2"/>
    <property type="match status" value="1"/>
</dbReference>
<dbReference type="InterPro" id="IPR014710">
    <property type="entry name" value="RmlC-like_jellyroll"/>
</dbReference>
<evidence type="ECO:0000256" key="1">
    <source>
        <dbReference type="ARBA" id="ARBA00023015"/>
    </source>
</evidence>
<dbReference type="SUPFAM" id="SSF51206">
    <property type="entry name" value="cAMP-binding domain-like"/>
    <property type="match status" value="1"/>
</dbReference>
<evidence type="ECO:0000259" key="4">
    <source>
        <dbReference type="PROSITE" id="PS51063"/>
    </source>
</evidence>
<keyword evidence="6" id="KW-1185">Reference proteome</keyword>
<reference evidence="5 6" key="1">
    <citation type="submission" date="2020-08" db="EMBL/GenBank/DDBJ databases">
        <title>The Agave Microbiome: Exploring the role of microbial communities in plant adaptations to desert environments.</title>
        <authorList>
            <person name="Partida-Martinez L.P."/>
        </authorList>
    </citation>
    <scope>NUCLEOTIDE SEQUENCE [LARGE SCALE GENOMIC DNA]</scope>
    <source>
        <strain evidence="5 6">AS3.12</strain>
    </source>
</reference>
<evidence type="ECO:0000313" key="6">
    <source>
        <dbReference type="Proteomes" id="UP000585437"/>
    </source>
</evidence>